<dbReference type="Gene3D" id="3.30.1150.10">
    <property type="match status" value="1"/>
</dbReference>
<feature type="domain" description="TonB C-terminal" evidence="5">
    <location>
        <begin position="93"/>
        <end position="186"/>
    </location>
</feature>
<comment type="subcellular location">
    <subcellularLocation>
        <location evidence="1">Membrane</location>
        <topology evidence="1">Single-pass membrane protein</topology>
    </subcellularLocation>
</comment>
<keyword evidence="4" id="KW-0472">Membrane</keyword>
<dbReference type="InterPro" id="IPR006260">
    <property type="entry name" value="TonB/TolA_C"/>
</dbReference>
<evidence type="ECO:0000259" key="5">
    <source>
        <dbReference type="PROSITE" id="PS52015"/>
    </source>
</evidence>
<dbReference type="NCBIfam" id="TIGR01352">
    <property type="entry name" value="tonB_Cterm"/>
    <property type="match status" value="1"/>
</dbReference>
<organism evidence="6">
    <name type="scientific">uncultured Sphingomonadaceae bacterium</name>
    <dbReference type="NCBI Taxonomy" id="169976"/>
    <lineage>
        <taxon>Bacteria</taxon>
        <taxon>Pseudomonadati</taxon>
        <taxon>Pseudomonadota</taxon>
        <taxon>Alphaproteobacteria</taxon>
        <taxon>Sphingomonadales</taxon>
        <taxon>Sphingomonadaceae</taxon>
        <taxon>environmental samples</taxon>
    </lineage>
</organism>
<accession>A0A6J4TLF9</accession>
<dbReference type="Pfam" id="PF03544">
    <property type="entry name" value="TonB_C"/>
    <property type="match status" value="1"/>
</dbReference>
<reference evidence="6" key="1">
    <citation type="submission" date="2020-02" db="EMBL/GenBank/DDBJ databases">
        <authorList>
            <person name="Meier V. D."/>
        </authorList>
    </citation>
    <scope>NUCLEOTIDE SEQUENCE</scope>
    <source>
        <strain evidence="6">AVDCRST_MAG91</strain>
    </source>
</reference>
<dbReference type="GO" id="GO:0016020">
    <property type="term" value="C:membrane"/>
    <property type="evidence" value="ECO:0007669"/>
    <property type="project" value="UniProtKB-SubCell"/>
</dbReference>
<dbReference type="InterPro" id="IPR037682">
    <property type="entry name" value="TonB_C"/>
</dbReference>
<dbReference type="GO" id="GO:0055085">
    <property type="term" value="P:transmembrane transport"/>
    <property type="evidence" value="ECO:0007669"/>
    <property type="project" value="InterPro"/>
</dbReference>
<protein>
    <recommendedName>
        <fullName evidence="5">TonB C-terminal domain-containing protein</fullName>
    </recommendedName>
</protein>
<proteinExistence type="predicted"/>
<evidence type="ECO:0000256" key="1">
    <source>
        <dbReference type="ARBA" id="ARBA00004167"/>
    </source>
</evidence>
<evidence type="ECO:0000256" key="2">
    <source>
        <dbReference type="ARBA" id="ARBA00022692"/>
    </source>
</evidence>
<dbReference type="SUPFAM" id="SSF74653">
    <property type="entry name" value="TolA/TonB C-terminal domain"/>
    <property type="match status" value="1"/>
</dbReference>
<evidence type="ECO:0000313" key="6">
    <source>
        <dbReference type="EMBL" id="CAA9526999.1"/>
    </source>
</evidence>
<name>A0A6J4TLF9_9SPHN</name>
<keyword evidence="2" id="KW-0812">Transmembrane</keyword>
<dbReference type="AlphaFoldDB" id="A0A6J4TLF9"/>
<dbReference type="EMBL" id="CADCVX010000467">
    <property type="protein sequence ID" value="CAA9526999.1"/>
    <property type="molecule type" value="Genomic_DNA"/>
</dbReference>
<evidence type="ECO:0000256" key="4">
    <source>
        <dbReference type="ARBA" id="ARBA00023136"/>
    </source>
</evidence>
<dbReference type="PROSITE" id="PS52015">
    <property type="entry name" value="TONB_CTD"/>
    <property type="match status" value="1"/>
</dbReference>
<gene>
    <name evidence="6" type="ORF">AVDCRST_MAG91-2623</name>
</gene>
<evidence type="ECO:0000256" key="3">
    <source>
        <dbReference type="ARBA" id="ARBA00022989"/>
    </source>
</evidence>
<keyword evidence="3" id="KW-1133">Transmembrane helix</keyword>
<sequence length="186" mass="20549">MNGKAGDLPLMLFSAMRLDAWERTRPEEIGPPLSPQQEAAVSGVTVKIQKKRPFHLEFGSVARPMEQLRACQSDLLKSWGYDPAVQTTLAEPARPANSPGDWLKTDDYPSGARMMGQNGIVQFRLDVDAAGKVAGCHVLARTSPDVFADVTCRNVSRRAKLEPALDANGKPVRSFYVQKVRWQMPN</sequence>